<reference evidence="1 2" key="1">
    <citation type="submission" date="2024-01" db="EMBL/GenBank/DDBJ databases">
        <title>The genomes of 5 underutilized Papilionoideae crops provide insights into root nodulation and disease resistanc.</title>
        <authorList>
            <person name="Jiang F."/>
        </authorList>
    </citation>
    <scope>NUCLEOTIDE SEQUENCE [LARGE SCALE GENOMIC DNA]</scope>
    <source>
        <strain evidence="1">LVBAO_FW01</strain>
        <tissue evidence="1">Leaves</tissue>
    </source>
</reference>
<gene>
    <name evidence="1" type="ORF">VNO77_10116</name>
</gene>
<evidence type="ECO:0000313" key="2">
    <source>
        <dbReference type="Proteomes" id="UP001367508"/>
    </source>
</evidence>
<dbReference type="Proteomes" id="UP001367508">
    <property type="component" value="Unassembled WGS sequence"/>
</dbReference>
<name>A0AAN9MAK8_CANGL</name>
<comment type="caution">
    <text evidence="1">The sequence shown here is derived from an EMBL/GenBank/DDBJ whole genome shotgun (WGS) entry which is preliminary data.</text>
</comment>
<evidence type="ECO:0000313" key="1">
    <source>
        <dbReference type="EMBL" id="KAK7351001.1"/>
    </source>
</evidence>
<keyword evidence="2" id="KW-1185">Reference proteome</keyword>
<accession>A0AAN9MAK8</accession>
<dbReference type="EMBL" id="JAYMYQ010000002">
    <property type="protein sequence ID" value="KAK7351001.1"/>
    <property type="molecule type" value="Genomic_DNA"/>
</dbReference>
<sequence length="82" mass="9126">MVYCKNFLSSPGLGKQFVFAGGMVVSKHCALAGRRMGIGHDTIFCGLRSTFLSNCEFVIDTLTRQEKKQIPSLLLHCIIGFW</sequence>
<protein>
    <submittedName>
        <fullName evidence="1">Uncharacterized protein</fullName>
    </submittedName>
</protein>
<organism evidence="1 2">
    <name type="scientific">Canavalia gladiata</name>
    <name type="common">Sword bean</name>
    <name type="synonym">Dolichos gladiatus</name>
    <dbReference type="NCBI Taxonomy" id="3824"/>
    <lineage>
        <taxon>Eukaryota</taxon>
        <taxon>Viridiplantae</taxon>
        <taxon>Streptophyta</taxon>
        <taxon>Embryophyta</taxon>
        <taxon>Tracheophyta</taxon>
        <taxon>Spermatophyta</taxon>
        <taxon>Magnoliopsida</taxon>
        <taxon>eudicotyledons</taxon>
        <taxon>Gunneridae</taxon>
        <taxon>Pentapetalae</taxon>
        <taxon>rosids</taxon>
        <taxon>fabids</taxon>
        <taxon>Fabales</taxon>
        <taxon>Fabaceae</taxon>
        <taxon>Papilionoideae</taxon>
        <taxon>50 kb inversion clade</taxon>
        <taxon>NPAAA clade</taxon>
        <taxon>indigoferoid/millettioid clade</taxon>
        <taxon>Phaseoleae</taxon>
        <taxon>Canavalia</taxon>
    </lineage>
</organism>
<proteinExistence type="predicted"/>
<dbReference type="AlphaFoldDB" id="A0AAN9MAK8"/>